<dbReference type="FunFam" id="3.30.2080.10:FF:000001">
    <property type="entry name" value="Alpha-1,2-mannosidase subfamily"/>
    <property type="match status" value="1"/>
</dbReference>
<dbReference type="NCBIfam" id="TIGR01180">
    <property type="entry name" value="aman2_put"/>
    <property type="match status" value="1"/>
</dbReference>
<dbReference type="GO" id="GO:0006516">
    <property type="term" value="P:glycoprotein catabolic process"/>
    <property type="evidence" value="ECO:0007669"/>
    <property type="project" value="TreeGrafter"/>
</dbReference>
<comment type="cofactor">
    <cofactor evidence="1">
        <name>Ca(2+)</name>
        <dbReference type="ChEBI" id="CHEBI:29108"/>
    </cofactor>
</comment>
<dbReference type="GO" id="GO:0005975">
    <property type="term" value="P:carbohydrate metabolic process"/>
    <property type="evidence" value="ECO:0007669"/>
    <property type="project" value="InterPro"/>
</dbReference>
<dbReference type="Gene3D" id="3.30.2080.10">
    <property type="entry name" value="GH92 mannosidase domain"/>
    <property type="match status" value="1"/>
</dbReference>
<sequence length="743" mass="86210">MGKYLFLILIFCINPIYSYSQNVVDLVNPLIGTAIKGEGGTVPFVGPPFAMTNFLPQTRENKMGSMAYVYDDEFIMGFLGSHQPTIWMGDYGYVSVMPQIGEEIRVLPEDRKMNFSHKDEKASPYYYSVTLTDKQNNRIFTEMTASGRCAILNFRFPKNKTPRLIIQGINLNPQLNDWCNHYNQRLQKIKGWMKIDTLNNEIVGYNPDRQSAQLGPDLPNFKGYFVIRFNCDIKDFGCWNDSILYPGAEELYGTRMGAYINFSQKDKEIKAQIATSFISLEQARLNLQREIPGWSLKQVYENTKKEWNDKLSRLTIKGGSERDARIFYTALYHSYLFPREFSEYGRYYSAFDDRIHEGISYNDYSLWDTFRAFHPLMTLLEPQLTGDWITSLLQMYKEGGWLPMWPNPTYTNIMIATHADAVIADAYMKGIRNFDVNLAYEAIRKDAMVPPDCDTNRKYGDRDYWTSYEGRAGASYYHSIGYVPDDKTAESVSRTLEYAYDDWCVAQMAKSLGKMEDYAHLMRFSGNYKNLYNPEKGFFLPRNYDGTWIDLDDNSRHGLTEGSKWTYLFCVLQDIPGMIDLMGGPQAFSDKLDRNFEEDHYKHDNEPGHHYIYLYNYCNEPWKTQELVRKHVKLNYKDTPDGVNGNDDCGQMSAWYLFSVMGFYPVTPGSNEFAIGAPQFSEIKIRLKDHDLLIKADNLSEENKYVQSVFLDGKKILKPFINYFDLIGAKEIRFVMNDRPGVY</sequence>
<dbReference type="InterPro" id="IPR014718">
    <property type="entry name" value="GH-type_carb-bd"/>
</dbReference>
<dbReference type="Pfam" id="PF17678">
    <property type="entry name" value="Glyco_hydro_92N"/>
    <property type="match status" value="1"/>
</dbReference>
<feature type="domain" description="Glycosyl hydrolase family 92 N-terminal" evidence="5">
    <location>
        <begin position="26"/>
        <end position="276"/>
    </location>
</feature>
<dbReference type="Gene3D" id="1.20.1610.10">
    <property type="entry name" value="alpha-1,2-mannosidases domains"/>
    <property type="match status" value="1"/>
</dbReference>
<dbReference type="Gene3D" id="2.70.98.10">
    <property type="match status" value="1"/>
</dbReference>
<dbReference type="AlphaFoldDB" id="A0A413VKP2"/>
<dbReference type="InterPro" id="IPR041371">
    <property type="entry name" value="GH92_N"/>
</dbReference>
<dbReference type="Gene3D" id="1.20.1050.60">
    <property type="entry name" value="alpha-1,2-mannosidase"/>
    <property type="match status" value="1"/>
</dbReference>
<evidence type="ECO:0000259" key="5">
    <source>
        <dbReference type="Pfam" id="PF17678"/>
    </source>
</evidence>
<comment type="subunit">
    <text evidence="2">Monomer.</text>
</comment>
<comment type="caution">
    <text evidence="6">The sequence shown here is derived from an EMBL/GenBank/DDBJ whole genome shotgun (WGS) entry which is preliminary data.</text>
</comment>
<dbReference type="EMBL" id="QSGO01000011">
    <property type="protein sequence ID" value="RHB34099.1"/>
    <property type="molecule type" value="Genomic_DNA"/>
</dbReference>
<keyword evidence="3" id="KW-0106">Calcium</keyword>
<evidence type="ECO:0000256" key="1">
    <source>
        <dbReference type="ARBA" id="ARBA00001913"/>
    </source>
</evidence>
<dbReference type="InterPro" id="IPR012939">
    <property type="entry name" value="Glyco_hydro_92"/>
</dbReference>
<evidence type="ECO:0000313" key="6">
    <source>
        <dbReference type="EMBL" id="RHB34099.1"/>
    </source>
</evidence>
<dbReference type="PANTHER" id="PTHR12143:SF43">
    <property type="entry name" value="PUTATIVE-RELATED"/>
    <property type="match status" value="1"/>
</dbReference>
<dbReference type="GO" id="GO:0005829">
    <property type="term" value="C:cytosol"/>
    <property type="evidence" value="ECO:0007669"/>
    <property type="project" value="TreeGrafter"/>
</dbReference>
<organism evidence="6 7">
    <name type="scientific">Bacteroides nordii</name>
    <dbReference type="NCBI Taxonomy" id="291645"/>
    <lineage>
        <taxon>Bacteria</taxon>
        <taxon>Pseudomonadati</taxon>
        <taxon>Bacteroidota</taxon>
        <taxon>Bacteroidia</taxon>
        <taxon>Bacteroidales</taxon>
        <taxon>Bacteroidaceae</taxon>
        <taxon>Bacteroides</taxon>
    </lineage>
</organism>
<dbReference type="InterPro" id="IPR005887">
    <property type="entry name" value="GH92_a_mannosidase_put"/>
</dbReference>
<gene>
    <name evidence="6" type="ORF">DW888_14245</name>
</gene>
<feature type="domain" description="Glycosyl hydrolase family 92" evidence="4">
    <location>
        <begin position="282"/>
        <end position="737"/>
    </location>
</feature>
<accession>A0A413VKP2</accession>
<dbReference type="Proteomes" id="UP000284379">
    <property type="component" value="Unassembled WGS sequence"/>
</dbReference>
<dbReference type="InterPro" id="IPR008928">
    <property type="entry name" value="6-hairpin_glycosidase_sf"/>
</dbReference>
<dbReference type="InterPro" id="IPR050883">
    <property type="entry name" value="PNGase"/>
</dbReference>
<keyword evidence="6" id="KW-0378">Hydrolase</keyword>
<dbReference type="RefSeq" id="WP_122201833.1">
    <property type="nucleotide sequence ID" value="NZ_CABJFV010000011.1"/>
</dbReference>
<dbReference type="GO" id="GO:0030246">
    <property type="term" value="F:carbohydrate binding"/>
    <property type="evidence" value="ECO:0007669"/>
    <property type="project" value="InterPro"/>
</dbReference>
<dbReference type="SUPFAM" id="SSF48208">
    <property type="entry name" value="Six-hairpin glycosidases"/>
    <property type="match status" value="1"/>
</dbReference>
<evidence type="ECO:0000313" key="7">
    <source>
        <dbReference type="Proteomes" id="UP000284379"/>
    </source>
</evidence>
<evidence type="ECO:0000256" key="3">
    <source>
        <dbReference type="ARBA" id="ARBA00022837"/>
    </source>
</evidence>
<evidence type="ECO:0000256" key="2">
    <source>
        <dbReference type="ARBA" id="ARBA00011245"/>
    </source>
</evidence>
<dbReference type="GO" id="GO:0000224">
    <property type="term" value="F:peptide-N4-(N-acetyl-beta-glucosaminyl)asparagine amidase activity"/>
    <property type="evidence" value="ECO:0007669"/>
    <property type="project" value="TreeGrafter"/>
</dbReference>
<dbReference type="Pfam" id="PF07971">
    <property type="entry name" value="Glyco_hydro_92"/>
    <property type="match status" value="1"/>
</dbReference>
<protein>
    <submittedName>
        <fullName evidence="6">Glycoside hydrolase family 92 protein</fullName>
    </submittedName>
</protein>
<evidence type="ECO:0000259" key="4">
    <source>
        <dbReference type="Pfam" id="PF07971"/>
    </source>
</evidence>
<proteinExistence type="predicted"/>
<name>A0A413VKP2_9BACE</name>
<dbReference type="PANTHER" id="PTHR12143">
    <property type="entry name" value="PEPTIDE N-GLYCANASE PNGASE -RELATED"/>
    <property type="match status" value="1"/>
</dbReference>
<dbReference type="FunFam" id="1.20.1050.60:FF:000001">
    <property type="entry name" value="Putative alpha-1,2-mannosidase"/>
    <property type="match status" value="1"/>
</dbReference>
<reference evidence="6 7" key="1">
    <citation type="submission" date="2018-08" db="EMBL/GenBank/DDBJ databases">
        <title>A genome reference for cultivated species of the human gut microbiota.</title>
        <authorList>
            <person name="Zou Y."/>
            <person name="Xue W."/>
            <person name="Luo G."/>
        </authorList>
    </citation>
    <scope>NUCLEOTIDE SEQUENCE [LARGE SCALE GENOMIC DNA]</scope>
    <source>
        <strain evidence="6 7">AM40-30BH</strain>
    </source>
</reference>